<dbReference type="HAMAP" id="MF_01367">
    <property type="entry name" value="Ribosomal_uL14"/>
    <property type="match status" value="1"/>
</dbReference>
<dbReference type="CDD" id="cd00337">
    <property type="entry name" value="Ribosomal_uL14"/>
    <property type="match status" value="1"/>
</dbReference>
<dbReference type="GO" id="GO:0003735">
    <property type="term" value="F:structural constituent of ribosome"/>
    <property type="evidence" value="ECO:0007669"/>
    <property type="project" value="InterPro"/>
</dbReference>
<comment type="function">
    <text evidence="3 5">Binds to 23S rRNA. Forms part of two intersubunit bridges in the 70S ribosome.</text>
</comment>
<dbReference type="SUPFAM" id="SSF50193">
    <property type="entry name" value="Ribosomal protein L14"/>
    <property type="match status" value="1"/>
</dbReference>
<organism evidence="6 7">
    <name type="scientific">Candidatus Blackburnbacteria bacterium RIFCSPLOWO2_01_FULL_40_20</name>
    <dbReference type="NCBI Taxonomy" id="1797519"/>
    <lineage>
        <taxon>Bacteria</taxon>
        <taxon>Candidatus Blackburniibacteriota</taxon>
    </lineage>
</organism>
<dbReference type="EMBL" id="MHCC01000017">
    <property type="protein sequence ID" value="OGY13285.1"/>
    <property type="molecule type" value="Genomic_DNA"/>
</dbReference>
<dbReference type="NCBIfam" id="TIGR01067">
    <property type="entry name" value="rplN_bact"/>
    <property type="match status" value="1"/>
</dbReference>
<dbReference type="PANTHER" id="PTHR11761:SF3">
    <property type="entry name" value="LARGE RIBOSOMAL SUBUNIT PROTEIN UL14M"/>
    <property type="match status" value="1"/>
</dbReference>
<gene>
    <name evidence="3" type="primary">rplN</name>
    <name evidence="6" type="ORF">A3A77_02545</name>
</gene>
<protein>
    <recommendedName>
        <fullName evidence="3">Large ribosomal subunit protein uL14</fullName>
    </recommendedName>
</protein>
<dbReference type="SMART" id="SM01374">
    <property type="entry name" value="Ribosomal_L14"/>
    <property type="match status" value="1"/>
</dbReference>
<proteinExistence type="inferred from homology"/>
<accession>A0A1G1VD22</accession>
<sequence>MIQLRSVLKPADNSGAKALMVIGIPGSNKKIAYLGDIVNAVVDRADPNGVVKDSDKVKVVIVRTKKEERRKDGSYVRFGENAGVVIDTQGNPRGTRIFGPVAREVRDAGFAKIVSLAPEVV</sequence>
<comment type="similarity">
    <text evidence="3 4">Belongs to the universal ribosomal protein uL14 family.</text>
</comment>
<evidence type="ECO:0000256" key="3">
    <source>
        <dbReference type="HAMAP-Rule" id="MF_01367"/>
    </source>
</evidence>
<keyword evidence="3 5" id="KW-0699">rRNA-binding</keyword>
<dbReference type="InterPro" id="IPR036853">
    <property type="entry name" value="Ribosomal_uL14_sf"/>
</dbReference>
<dbReference type="InterPro" id="IPR005745">
    <property type="entry name" value="Ribosomal_uL14_bac-type"/>
</dbReference>
<name>A0A1G1VD22_9BACT</name>
<dbReference type="Gene3D" id="2.40.150.20">
    <property type="entry name" value="Ribosomal protein L14"/>
    <property type="match status" value="1"/>
</dbReference>
<dbReference type="Proteomes" id="UP000178659">
    <property type="component" value="Unassembled WGS sequence"/>
</dbReference>
<dbReference type="AlphaFoldDB" id="A0A1G1VD22"/>
<dbReference type="GO" id="GO:0006412">
    <property type="term" value="P:translation"/>
    <property type="evidence" value="ECO:0007669"/>
    <property type="project" value="UniProtKB-UniRule"/>
</dbReference>
<evidence type="ECO:0000256" key="5">
    <source>
        <dbReference type="RuleBase" id="RU003950"/>
    </source>
</evidence>
<dbReference type="GO" id="GO:0070180">
    <property type="term" value="F:large ribosomal subunit rRNA binding"/>
    <property type="evidence" value="ECO:0007669"/>
    <property type="project" value="TreeGrafter"/>
</dbReference>
<keyword evidence="3 5" id="KW-0694">RNA-binding</keyword>
<dbReference type="PANTHER" id="PTHR11761">
    <property type="entry name" value="50S/60S RIBOSOMAL PROTEIN L14/L23"/>
    <property type="match status" value="1"/>
</dbReference>
<evidence type="ECO:0000313" key="7">
    <source>
        <dbReference type="Proteomes" id="UP000178659"/>
    </source>
</evidence>
<evidence type="ECO:0000256" key="2">
    <source>
        <dbReference type="ARBA" id="ARBA00023274"/>
    </source>
</evidence>
<dbReference type="GO" id="GO:0022625">
    <property type="term" value="C:cytosolic large ribosomal subunit"/>
    <property type="evidence" value="ECO:0007669"/>
    <property type="project" value="TreeGrafter"/>
</dbReference>
<evidence type="ECO:0000256" key="4">
    <source>
        <dbReference type="RuleBase" id="RU003949"/>
    </source>
</evidence>
<evidence type="ECO:0000256" key="1">
    <source>
        <dbReference type="ARBA" id="ARBA00022980"/>
    </source>
</evidence>
<keyword evidence="1 3" id="KW-0689">Ribosomal protein</keyword>
<dbReference type="Pfam" id="PF00238">
    <property type="entry name" value="Ribosomal_L14"/>
    <property type="match status" value="1"/>
</dbReference>
<comment type="caution">
    <text evidence="6">The sequence shown here is derived from an EMBL/GenBank/DDBJ whole genome shotgun (WGS) entry which is preliminary data.</text>
</comment>
<keyword evidence="2 3" id="KW-0687">Ribonucleoprotein</keyword>
<dbReference type="InterPro" id="IPR000218">
    <property type="entry name" value="Ribosomal_uL14"/>
</dbReference>
<reference evidence="6 7" key="1">
    <citation type="journal article" date="2016" name="Nat. Commun.">
        <title>Thousands of microbial genomes shed light on interconnected biogeochemical processes in an aquifer system.</title>
        <authorList>
            <person name="Anantharaman K."/>
            <person name="Brown C.T."/>
            <person name="Hug L.A."/>
            <person name="Sharon I."/>
            <person name="Castelle C.J."/>
            <person name="Probst A.J."/>
            <person name="Thomas B.C."/>
            <person name="Singh A."/>
            <person name="Wilkins M.J."/>
            <person name="Karaoz U."/>
            <person name="Brodie E.L."/>
            <person name="Williams K.H."/>
            <person name="Hubbard S.S."/>
            <person name="Banfield J.F."/>
        </authorList>
    </citation>
    <scope>NUCLEOTIDE SEQUENCE [LARGE SCALE GENOMIC DNA]</scope>
</reference>
<evidence type="ECO:0000313" key="6">
    <source>
        <dbReference type="EMBL" id="OGY13285.1"/>
    </source>
</evidence>
<comment type="subunit">
    <text evidence="3">Part of the 50S ribosomal subunit. Forms a cluster with proteins L3 and L19. In the 70S ribosome, L14 and L19 interact and together make contacts with the 16S rRNA in bridges B5 and B8.</text>
</comment>